<dbReference type="RefSeq" id="WP_144262626.1">
    <property type="nucleotide sequence ID" value="NZ_QMDX01000009.1"/>
</dbReference>
<feature type="domain" description="Alpha/beta hydrolase fold-3" evidence="3">
    <location>
        <begin position="87"/>
        <end position="294"/>
    </location>
</feature>
<organism evidence="4 5">
    <name type="scientific">Haloglomus irregulare</name>
    <dbReference type="NCBI Taxonomy" id="2234134"/>
    <lineage>
        <taxon>Archaea</taxon>
        <taxon>Methanobacteriati</taxon>
        <taxon>Methanobacteriota</taxon>
        <taxon>Stenosarchaea group</taxon>
        <taxon>Halobacteria</taxon>
        <taxon>Halobacteriales</taxon>
        <taxon>Natronomonadaceae</taxon>
        <taxon>Haloglomus</taxon>
    </lineage>
</organism>
<dbReference type="Proteomes" id="UP000319894">
    <property type="component" value="Unassembled WGS sequence"/>
</dbReference>
<reference evidence="4 5" key="1">
    <citation type="submission" date="2018-06" db="EMBL/GenBank/DDBJ databases">
        <title>Natronomonas sp. F16-60 a new haloarchaeon isolated from a solar saltern of Isla Cristina, Huelva, Spain.</title>
        <authorList>
            <person name="Duran-Viseras A."/>
            <person name="Sanchez-Porro C."/>
            <person name="Ventosa A."/>
        </authorList>
    </citation>
    <scope>NUCLEOTIDE SEQUENCE [LARGE SCALE GENOMIC DNA]</scope>
    <source>
        <strain evidence="4 5">F16-60</strain>
    </source>
</reference>
<protein>
    <submittedName>
        <fullName evidence="4">Alpha/beta hydrolase</fullName>
    </submittedName>
</protein>
<keyword evidence="1 4" id="KW-0378">Hydrolase</keyword>
<dbReference type="EMBL" id="QMDX01000009">
    <property type="protein sequence ID" value="TSD09938.1"/>
    <property type="molecule type" value="Genomic_DNA"/>
</dbReference>
<evidence type="ECO:0000313" key="4">
    <source>
        <dbReference type="EMBL" id="TSD09938.1"/>
    </source>
</evidence>
<evidence type="ECO:0000256" key="2">
    <source>
        <dbReference type="SAM" id="MobiDB-lite"/>
    </source>
</evidence>
<keyword evidence="5" id="KW-1185">Reference proteome</keyword>
<dbReference type="AlphaFoldDB" id="A0A554MXS3"/>
<dbReference type="PANTHER" id="PTHR48081">
    <property type="entry name" value="AB HYDROLASE SUPERFAMILY PROTEIN C4A8.06C"/>
    <property type="match status" value="1"/>
</dbReference>
<sequence>MDLDPDCAAVVRELPDVPVWSSLSVASARRLEAELFAGSGTPEMAAIREFAIEGPAGDDLPLRAYRPVGDPPGDDEPDTAISNRPTVVFCHGGGWTLGTLDSADDVCRALADRTGALVLSVGYRLAPEHPFPAAVDDAYRATRWAAANAGSLGGGGPLAVAGTSAGGGLAAATALRAGGPDGPDIAAQALLYPMLDRPGADPPESYAEHGDAPLLTAADVEWFWAQYCRSPVDAHNPFAAPLRADDDLLADAPPAVVATAGVDPLRDEGRAYADRLADAPVERVHGSDLPHGFCSLTDRVSAADAAMDRVCEALASWLR</sequence>
<proteinExistence type="predicted"/>
<name>A0A554MXS3_9EURY</name>
<dbReference type="SUPFAM" id="SSF53474">
    <property type="entry name" value="alpha/beta-Hydrolases"/>
    <property type="match status" value="1"/>
</dbReference>
<dbReference type="InterPro" id="IPR013094">
    <property type="entry name" value="AB_hydrolase_3"/>
</dbReference>
<dbReference type="OrthoDB" id="33195at2157"/>
<dbReference type="InterPro" id="IPR029058">
    <property type="entry name" value="AB_hydrolase_fold"/>
</dbReference>
<dbReference type="GO" id="GO:0016787">
    <property type="term" value="F:hydrolase activity"/>
    <property type="evidence" value="ECO:0007669"/>
    <property type="project" value="UniProtKB-KW"/>
</dbReference>
<accession>A0A554MXS3</accession>
<evidence type="ECO:0000259" key="3">
    <source>
        <dbReference type="Pfam" id="PF07859"/>
    </source>
</evidence>
<dbReference type="PANTHER" id="PTHR48081:SF8">
    <property type="entry name" value="ALPHA_BETA HYDROLASE FOLD-3 DOMAIN-CONTAINING PROTEIN-RELATED"/>
    <property type="match status" value="1"/>
</dbReference>
<dbReference type="InParanoid" id="A0A554MXS3"/>
<dbReference type="Pfam" id="PF07859">
    <property type="entry name" value="Abhydrolase_3"/>
    <property type="match status" value="1"/>
</dbReference>
<feature type="region of interest" description="Disordered" evidence="2">
    <location>
        <begin position="61"/>
        <end position="81"/>
    </location>
</feature>
<evidence type="ECO:0000313" key="5">
    <source>
        <dbReference type="Proteomes" id="UP000319894"/>
    </source>
</evidence>
<dbReference type="Gene3D" id="3.40.50.1820">
    <property type="entry name" value="alpha/beta hydrolase"/>
    <property type="match status" value="1"/>
</dbReference>
<comment type="caution">
    <text evidence="4">The sequence shown here is derived from an EMBL/GenBank/DDBJ whole genome shotgun (WGS) entry which is preliminary data.</text>
</comment>
<dbReference type="InterPro" id="IPR050300">
    <property type="entry name" value="GDXG_lipolytic_enzyme"/>
</dbReference>
<evidence type="ECO:0000256" key="1">
    <source>
        <dbReference type="ARBA" id="ARBA00022801"/>
    </source>
</evidence>
<gene>
    <name evidence="4" type="ORF">DP107_13165</name>
</gene>